<feature type="transmembrane region" description="Helical" evidence="1">
    <location>
        <begin position="6"/>
        <end position="33"/>
    </location>
</feature>
<accession>A0A1F6A897</accession>
<dbReference type="STRING" id="1798384.A3D03_03950"/>
<evidence type="ECO:0000313" key="3">
    <source>
        <dbReference type="Proteomes" id="UP000177092"/>
    </source>
</evidence>
<evidence type="ECO:0000256" key="1">
    <source>
        <dbReference type="SAM" id="Phobius"/>
    </source>
</evidence>
<keyword evidence="1" id="KW-1133">Transmembrane helix</keyword>
<dbReference type="InterPro" id="IPR045584">
    <property type="entry name" value="Pilin-like"/>
</dbReference>
<name>A0A1F6A897_9BACT</name>
<evidence type="ECO:0000313" key="2">
    <source>
        <dbReference type="EMBL" id="OGG20806.1"/>
    </source>
</evidence>
<proteinExistence type="predicted"/>
<reference evidence="2 3" key="1">
    <citation type="journal article" date="2016" name="Nat. Commun.">
        <title>Thousands of microbial genomes shed light on interconnected biogeochemical processes in an aquifer system.</title>
        <authorList>
            <person name="Anantharaman K."/>
            <person name="Brown C.T."/>
            <person name="Hug L.A."/>
            <person name="Sharon I."/>
            <person name="Castelle C.J."/>
            <person name="Probst A.J."/>
            <person name="Thomas B.C."/>
            <person name="Singh A."/>
            <person name="Wilkins M.J."/>
            <person name="Karaoz U."/>
            <person name="Brodie E.L."/>
            <person name="Williams K.H."/>
            <person name="Hubbard S.S."/>
            <person name="Banfield J.F."/>
        </authorList>
    </citation>
    <scope>NUCLEOTIDE SEQUENCE [LARGE SCALE GENOMIC DNA]</scope>
</reference>
<dbReference type="Proteomes" id="UP000177092">
    <property type="component" value="Unassembled WGS sequence"/>
</dbReference>
<gene>
    <name evidence="2" type="ORF">A3D03_03950</name>
</gene>
<dbReference type="SUPFAM" id="SSF54523">
    <property type="entry name" value="Pili subunits"/>
    <property type="match status" value="1"/>
</dbReference>
<organism evidence="2 3">
    <name type="scientific">Candidatus Gottesmanbacteria bacterium RIFCSPHIGHO2_02_FULL_40_13</name>
    <dbReference type="NCBI Taxonomy" id="1798384"/>
    <lineage>
        <taxon>Bacteria</taxon>
        <taxon>Candidatus Gottesmaniibacteriota</taxon>
    </lineage>
</organism>
<dbReference type="EMBL" id="MFJN01000034">
    <property type="protein sequence ID" value="OGG20806.1"/>
    <property type="molecule type" value="Genomic_DNA"/>
</dbReference>
<keyword evidence="1" id="KW-0472">Membrane</keyword>
<comment type="caution">
    <text evidence="2">The sequence shown here is derived from an EMBL/GenBank/DDBJ whole genome shotgun (WGS) entry which is preliminary data.</text>
</comment>
<protein>
    <recommendedName>
        <fullName evidence="4">General secretion pathway GspH domain-containing protein</fullName>
    </recommendedName>
</protein>
<dbReference type="AlphaFoldDB" id="A0A1F6A897"/>
<keyword evidence="1" id="KW-0812">Transmembrane</keyword>
<evidence type="ECO:0008006" key="4">
    <source>
        <dbReference type="Google" id="ProtNLM"/>
    </source>
</evidence>
<sequence>MKISNAYGFSILEILIIIAVIIIMLSIALAGYVSLNLRQTLISGGQNMKSILRDAQSRAYTGEIDCGICNCEAGASTDSAGWYVDFFDEEIYGNCGVNDFPIPHKNFGLSNEITVNATPVTKILFRSQPLGVDNAVTVCLSLNNLANNYYKITVGQSGEISDSGGLIETCP</sequence>